<dbReference type="Proteomes" id="UP001392437">
    <property type="component" value="Unassembled WGS sequence"/>
</dbReference>
<feature type="chain" id="PRO_5043486056" evidence="1">
    <location>
        <begin position="20"/>
        <end position="110"/>
    </location>
</feature>
<dbReference type="AlphaFoldDB" id="A0AAW0QFS9"/>
<proteinExistence type="predicted"/>
<protein>
    <submittedName>
        <fullName evidence="2">Uncharacterized protein</fullName>
    </submittedName>
</protein>
<sequence length="110" mass="11150">MLTSRVLAVLTCAVGLGLGSPAADPPQLTTITVAPPGPSPTTTPCPTVTYKGICPTCTQPACAKLSTIYEGLPGCPSPVPTLIEDHFCGYPCPPPACSTIYVYPASTTAV</sequence>
<comment type="caution">
    <text evidence="2">The sequence shown here is derived from an EMBL/GenBank/DDBJ whole genome shotgun (WGS) entry which is preliminary data.</text>
</comment>
<dbReference type="EMBL" id="JAQQWP010000009">
    <property type="protein sequence ID" value="KAK8101995.1"/>
    <property type="molecule type" value="Genomic_DNA"/>
</dbReference>
<accession>A0AAW0QFS9</accession>
<feature type="signal peptide" evidence="1">
    <location>
        <begin position="1"/>
        <end position="19"/>
    </location>
</feature>
<evidence type="ECO:0000313" key="2">
    <source>
        <dbReference type="EMBL" id="KAK8101995.1"/>
    </source>
</evidence>
<evidence type="ECO:0000256" key="1">
    <source>
        <dbReference type="SAM" id="SignalP"/>
    </source>
</evidence>
<gene>
    <name evidence="2" type="ORF">PG999_012369</name>
</gene>
<reference evidence="2 3" key="1">
    <citation type="submission" date="2023-01" db="EMBL/GenBank/DDBJ databases">
        <title>Analysis of 21 Apiospora genomes using comparative genomics revels a genus with tremendous synthesis potential of carbohydrate active enzymes and secondary metabolites.</title>
        <authorList>
            <person name="Sorensen T."/>
        </authorList>
    </citation>
    <scope>NUCLEOTIDE SEQUENCE [LARGE SCALE GENOMIC DNA]</scope>
    <source>
        <strain evidence="2 3">CBS 117206</strain>
    </source>
</reference>
<organism evidence="2 3">
    <name type="scientific">Apiospora kogelbergensis</name>
    <dbReference type="NCBI Taxonomy" id="1337665"/>
    <lineage>
        <taxon>Eukaryota</taxon>
        <taxon>Fungi</taxon>
        <taxon>Dikarya</taxon>
        <taxon>Ascomycota</taxon>
        <taxon>Pezizomycotina</taxon>
        <taxon>Sordariomycetes</taxon>
        <taxon>Xylariomycetidae</taxon>
        <taxon>Amphisphaeriales</taxon>
        <taxon>Apiosporaceae</taxon>
        <taxon>Apiospora</taxon>
    </lineage>
</organism>
<name>A0AAW0QFS9_9PEZI</name>
<keyword evidence="3" id="KW-1185">Reference proteome</keyword>
<keyword evidence="1" id="KW-0732">Signal</keyword>
<evidence type="ECO:0000313" key="3">
    <source>
        <dbReference type="Proteomes" id="UP001392437"/>
    </source>
</evidence>